<dbReference type="AlphaFoldDB" id="A0A9W3H1V0"/>
<dbReference type="Pfam" id="PF20846">
    <property type="entry name" value="PNMA_N"/>
    <property type="match status" value="1"/>
</dbReference>
<dbReference type="InterPro" id="IPR026523">
    <property type="entry name" value="PNMA"/>
</dbReference>
<dbReference type="PANTHER" id="PTHR23095">
    <property type="entry name" value="PARANEOPLASTIC ANTIGEN"/>
    <property type="match status" value="1"/>
</dbReference>
<dbReference type="RefSeq" id="XP_010967016.1">
    <property type="nucleotide sequence ID" value="XM_010968714.2"/>
</dbReference>
<gene>
    <name evidence="3" type="primary">MOAP1</name>
</gene>
<dbReference type="GO" id="GO:0042981">
    <property type="term" value="P:regulation of apoptotic process"/>
    <property type="evidence" value="ECO:0007669"/>
    <property type="project" value="TreeGrafter"/>
</dbReference>
<dbReference type="Pfam" id="PF14893">
    <property type="entry name" value="PNMA"/>
    <property type="match status" value="1"/>
</dbReference>
<name>A0A9W3H1V0_CAMBA</name>
<dbReference type="InterPro" id="IPR048270">
    <property type="entry name" value="PNMA_C"/>
</dbReference>
<dbReference type="KEGG" id="cbai:105079876"/>
<sequence>MTLRLLEDWCKGMDMNPRKALLIAGIPQTCNVAEIEEALRAGLAPLGEYGLLGRMFRRDENRKVALIGLTEETSHALVPKEIPGKGGAWRVIFKPPDPDNEFLSRLNEFLEGEGMTLGEFTRALGYGNDTFGLDQDIIPEMRAPVLAQALGEALQPVLQYLKYKKLRVFSGTDPPEPEEEEFESWLFHTTCLQMMKTWQVSDAEKRRRRLESLRGPASDIIRVLKINNPLITVPECVQALEQVFGVIDNPRELQVKYLTTYQKDEEKLSAYVLRLETLLQKLVERGVIERGVVNQAHLDQIIAGAVPRTPRGKFALSEDGSAPGLLQLLTLIKDEEAAEEEDLLQAGLEGLLT</sequence>
<feature type="domain" description="Paraneoplastic antigen Ma-like N-terminal" evidence="2">
    <location>
        <begin position="1"/>
        <end position="92"/>
    </location>
</feature>
<proteinExistence type="predicted"/>
<dbReference type="PANTHER" id="PTHR23095:SF14">
    <property type="entry name" value="MODULATOR OF APOPTOSIS 1"/>
    <property type="match status" value="1"/>
</dbReference>
<feature type="domain" description="Paraneoplastic antigen Ma-like C-terminal" evidence="1">
    <location>
        <begin position="169"/>
        <end position="329"/>
    </location>
</feature>
<accession>A0A9W3H1V0</accession>
<organism evidence="3">
    <name type="scientific">Camelus bactrianus</name>
    <name type="common">Bactrian camel</name>
    <dbReference type="NCBI Taxonomy" id="9837"/>
    <lineage>
        <taxon>Eukaryota</taxon>
        <taxon>Metazoa</taxon>
        <taxon>Chordata</taxon>
        <taxon>Craniata</taxon>
        <taxon>Vertebrata</taxon>
        <taxon>Euteleostomi</taxon>
        <taxon>Mammalia</taxon>
        <taxon>Eutheria</taxon>
        <taxon>Laurasiatheria</taxon>
        <taxon>Artiodactyla</taxon>
        <taxon>Tylopoda</taxon>
        <taxon>Camelidae</taxon>
        <taxon>Camelus</taxon>
    </lineage>
</organism>
<evidence type="ECO:0000259" key="2">
    <source>
        <dbReference type="Pfam" id="PF20846"/>
    </source>
</evidence>
<dbReference type="InterPro" id="IPR048271">
    <property type="entry name" value="PNMA_N"/>
</dbReference>
<evidence type="ECO:0000313" key="3">
    <source>
        <dbReference type="RefSeq" id="XP_010967016.1"/>
    </source>
</evidence>
<protein>
    <submittedName>
        <fullName evidence="3">LOW QUALITY PROTEIN: modulator of apoptosis 1</fullName>
    </submittedName>
</protein>
<evidence type="ECO:0000259" key="1">
    <source>
        <dbReference type="Pfam" id="PF14893"/>
    </source>
</evidence>
<reference evidence="3" key="1">
    <citation type="submission" date="2025-08" db="UniProtKB">
        <authorList>
            <consortium name="RefSeq"/>
        </authorList>
    </citation>
    <scope>IDENTIFICATION</scope>
    <source>
        <tissue evidence="3">Blood</tissue>
    </source>
</reference>